<keyword evidence="3" id="KW-1185">Reference proteome</keyword>
<feature type="chain" id="PRO_5021485982" evidence="1">
    <location>
        <begin position="20"/>
        <end position="204"/>
    </location>
</feature>
<name>A0A4Z1PSG6_9PEZI</name>
<evidence type="ECO:0000256" key="1">
    <source>
        <dbReference type="SAM" id="SignalP"/>
    </source>
</evidence>
<sequence>MHSLSSILAFSLLAATSTASYCEEGLFNGSVDKWHPLTACKLGKANRYACDNGGYIYLRAMHDSKLVLAVDRPRGPTCRFAKLTAIVVQNHTTRPPPRAVFSPRIPPSTAADSVPRARAFPASHAKSLAANSTVTETPLAANSTVNDTPLSYALGAPSLVSTPRQLTFVLSIDLPTSLRQQFRELGRMFHALSSTTSPSPPPYA</sequence>
<proteinExistence type="predicted"/>
<keyword evidence="1" id="KW-0732">Signal</keyword>
<accession>A0A4Z1PSG6</accession>
<dbReference type="AlphaFoldDB" id="A0A4Z1PSG6"/>
<dbReference type="EMBL" id="SNSC02000003">
    <property type="protein sequence ID" value="TID25754.1"/>
    <property type="molecule type" value="Genomic_DNA"/>
</dbReference>
<protein>
    <submittedName>
        <fullName evidence="2">Uncharacterized protein</fullName>
    </submittedName>
</protein>
<comment type="caution">
    <text evidence="2">The sequence shown here is derived from an EMBL/GenBank/DDBJ whole genome shotgun (WGS) entry which is preliminary data.</text>
</comment>
<evidence type="ECO:0000313" key="3">
    <source>
        <dbReference type="Proteomes" id="UP000298493"/>
    </source>
</evidence>
<gene>
    <name evidence="2" type="ORF">E6O75_ATG03617</name>
</gene>
<reference evidence="2 3" key="1">
    <citation type="submission" date="2019-04" db="EMBL/GenBank/DDBJ databases">
        <title>High contiguity whole genome sequence and gene annotation resource for two Venturia nashicola isolates.</title>
        <authorList>
            <person name="Prokchorchik M."/>
            <person name="Won K."/>
            <person name="Lee Y."/>
            <person name="Choi E.D."/>
            <person name="Segonzac C."/>
            <person name="Sohn K.H."/>
        </authorList>
    </citation>
    <scope>NUCLEOTIDE SEQUENCE [LARGE SCALE GENOMIC DNA]</scope>
    <source>
        <strain evidence="2 3">PRI2</strain>
    </source>
</reference>
<dbReference type="Proteomes" id="UP000298493">
    <property type="component" value="Unassembled WGS sequence"/>
</dbReference>
<organism evidence="2 3">
    <name type="scientific">Venturia nashicola</name>
    <dbReference type="NCBI Taxonomy" id="86259"/>
    <lineage>
        <taxon>Eukaryota</taxon>
        <taxon>Fungi</taxon>
        <taxon>Dikarya</taxon>
        <taxon>Ascomycota</taxon>
        <taxon>Pezizomycotina</taxon>
        <taxon>Dothideomycetes</taxon>
        <taxon>Pleosporomycetidae</taxon>
        <taxon>Venturiales</taxon>
        <taxon>Venturiaceae</taxon>
        <taxon>Venturia</taxon>
    </lineage>
</organism>
<evidence type="ECO:0000313" key="2">
    <source>
        <dbReference type="EMBL" id="TID25754.1"/>
    </source>
</evidence>
<feature type="signal peptide" evidence="1">
    <location>
        <begin position="1"/>
        <end position="19"/>
    </location>
</feature>